<evidence type="ECO:0000313" key="2">
    <source>
        <dbReference type="Proteomes" id="UP000028631"/>
    </source>
</evidence>
<comment type="caution">
    <text evidence="1">The sequence shown here is derived from an EMBL/GenBank/DDBJ whole genome shotgun (WGS) entry which is preliminary data.</text>
</comment>
<dbReference type="EMBL" id="JPQU01000017">
    <property type="protein sequence ID" value="KFE57564.1"/>
    <property type="molecule type" value="Genomic_DNA"/>
</dbReference>
<organism evidence="1 2">
    <name type="scientific">Pseudomonas syringae</name>
    <dbReference type="NCBI Taxonomy" id="317"/>
    <lineage>
        <taxon>Bacteria</taxon>
        <taxon>Pseudomonadati</taxon>
        <taxon>Pseudomonadota</taxon>
        <taxon>Gammaproteobacteria</taxon>
        <taxon>Pseudomonadales</taxon>
        <taxon>Pseudomonadaceae</taxon>
        <taxon>Pseudomonas</taxon>
    </lineage>
</organism>
<dbReference type="Proteomes" id="UP000028631">
    <property type="component" value="Unassembled WGS sequence"/>
</dbReference>
<name>A0A085VQ51_PSESX</name>
<dbReference type="AlphaFoldDB" id="A0A085VQ51"/>
<reference evidence="1 2" key="1">
    <citation type="submission" date="2014-07" db="EMBL/GenBank/DDBJ databases">
        <title>Draft Genome Sequences of Environmental Pseudomonas syringae strains.</title>
        <authorList>
            <person name="Baltrus D.A."/>
            <person name="Berge O."/>
            <person name="Morris C."/>
        </authorList>
    </citation>
    <scope>NUCLEOTIDE SEQUENCE [LARGE SCALE GENOMIC DNA]</scope>
    <source>
        <strain evidence="1 2">GAW0119</strain>
    </source>
</reference>
<dbReference type="OrthoDB" id="6943399at2"/>
<sequence>MNLNKQPTIDELAQLFAARKDSLDNHILWVCKEGEVHIDPLASGTPEQAFNEVHPEMRTRLRMYRRGQGYVGKKAAADKVFMSRVFQTLRNAWIETEQQSEVRVVDRLY</sequence>
<gene>
    <name evidence="1" type="ORF">IV01_03130</name>
</gene>
<keyword evidence="2" id="KW-1185">Reference proteome</keyword>
<evidence type="ECO:0000313" key="1">
    <source>
        <dbReference type="EMBL" id="KFE57564.1"/>
    </source>
</evidence>
<proteinExistence type="predicted"/>
<accession>A0A085VQ51</accession>
<protein>
    <submittedName>
        <fullName evidence="1">Uncharacterized protein</fullName>
    </submittedName>
</protein>
<dbReference type="PATRIC" id="fig|317.175.peg.655"/>
<dbReference type="RefSeq" id="WP_032625922.1">
    <property type="nucleotide sequence ID" value="NZ_JPQU01000017.1"/>
</dbReference>